<organism evidence="2 3">
    <name type="scientific">Rhizophagus clarus</name>
    <dbReference type="NCBI Taxonomy" id="94130"/>
    <lineage>
        <taxon>Eukaryota</taxon>
        <taxon>Fungi</taxon>
        <taxon>Fungi incertae sedis</taxon>
        <taxon>Mucoromycota</taxon>
        <taxon>Glomeromycotina</taxon>
        <taxon>Glomeromycetes</taxon>
        <taxon>Glomerales</taxon>
        <taxon>Glomeraceae</taxon>
        <taxon>Rhizophagus</taxon>
    </lineage>
</organism>
<evidence type="ECO:0000256" key="1">
    <source>
        <dbReference type="SAM" id="MobiDB-lite"/>
    </source>
</evidence>
<accession>A0A8H3M2P6</accession>
<reference evidence="2" key="1">
    <citation type="submission" date="2019-10" db="EMBL/GenBank/DDBJ databases">
        <title>Conservation and host-specific expression of non-tandemly repeated heterogenous ribosome RNA gene in arbuscular mycorrhizal fungi.</title>
        <authorList>
            <person name="Maeda T."/>
            <person name="Kobayashi Y."/>
            <person name="Nakagawa T."/>
            <person name="Ezawa T."/>
            <person name="Yamaguchi K."/>
            <person name="Bino T."/>
            <person name="Nishimoto Y."/>
            <person name="Shigenobu S."/>
            <person name="Kawaguchi M."/>
        </authorList>
    </citation>
    <scope>NUCLEOTIDE SEQUENCE</scope>
    <source>
        <strain evidence="2">HR1</strain>
    </source>
</reference>
<dbReference type="EMBL" id="BLAL01000252">
    <property type="protein sequence ID" value="GES96910.1"/>
    <property type="molecule type" value="Genomic_DNA"/>
</dbReference>
<feature type="compositionally biased region" description="Basic and acidic residues" evidence="1">
    <location>
        <begin position="88"/>
        <end position="100"/>
    </location>
</feature>
<sequence>MNQLNHDPIQEIRVRAFEIPEYYFIINNTNSFRANVFSFTIRYRRITLHLKRSKGHLENWIKESWDSIDINMIRKGIEENENNSESETENKNGSEDRDNYYNESNVI</sequence>
<gene>
    <name evidence="2" type="ORF">RCL2_002351300</name>
</gene>
<evidence type="ECO:0000313" key="3">
    <source>
        <dbReference type="Proteomes" id="UP000615446"/>
    </source>
</evidence>
<protein>
    <submittedName>
        <fullName evidence="2">Uncharacterized protein</fullName>
    </submittedName>
</protein>
<comment type="caution">
    <text evidence="2">The sequence shown here is derived from an EMBL/GenBank/DDBJ whole genome shotgun (WGS) entry which is preliminary data.</text>
</comment>
<evidence type="ECO:0000313" key="2">
    <source>
        <dbReference type="EMBL" id="GES96910.1"/>
    </source>
</evidence>
<name>A0A8H3M2P6_9GLOM</name>
<proteinExistence type="predicted"/>
<dbReference type="AlphaFoldDB" id="A0A8H3M2P6"/>
<dbReference type="Proteomes" id="UP000615446">
    <property type="component" value="Unassembled WGS sequence"/>
</dbReference>
<feature type="region of interest" description="Disordered" evidence="1">
    <location>
        <begin position="76"/>
        <end position="107"/>
    </location>
</feature>